<evidence type="ECO:0000256" key="2">
    <source>
        <dbReference type="ARBA" id="ARBA00010472"/>
    </source>
</evidence>
<dbReference type="Gene3D" id="3.30.350.10">
    <property type="entry name" value="Subtilisin inhibitor-like"/>
    <property type="match status" value="1"/>
</dbReference>
<dbReference type="InterPro" id="IPR023549">
    <property type="entry name" value="Subtilisin_inhibitor"/>
</dbReference>
<sequence length="100" mass="10514">MTVDRGDGTQPVEWTLTCVGFVEGSHPEAEAACAHLAGVEDPFAPLPDDLACTQQFGGPQTAHVIGRWGGESVDVRLARSDGCLIAQWDSLVPLVPEAEG</sequence>
<keyword evidence="3" id="KW-0964">Secreted</keyword>
<evidence type="ECO:0000256" key="3">
    <source>
        <dbReference type="ARBA" id="ARBA00022525"/>
    </source>
</evidence>
<protein>
    <submittedName>
        <fullName evidence="8">SSI family serine proteinase inhibitor</fullName>
    </submittedName>
</protein>
<keyword evidence="4" id="KW-0646">Protease inhibitor</keyword>
<dbReference type="RefSeq" id="WP_324277558.1">
    <property type="nucleotide sequence ID" value="NZ_CP141261.1"/>
</dbReference>
<name>A0ABZ1B8U9_9ACTN</name>
<dbReference type="EMBL" id="CP141261">
    <property type="protein sequence ID" value="WRL66243.1"/>
    <property type="molecule type" value="Genomic_DNA"/>
</dbReference>
<dbReference type="InterPro" id="IPR036819">
    <property type="entry name" value="Subtilisin_inhibitor-like_sf"/>
</dbReference>
<keyword evidence="6" id="KW-1015">Disulfide bond</keyword>
<keyword evidence="5" id="KW-0722">Serine protease inhibitor</keyword>
<reference evidence="8 9" key="1">
    <citation type="submission" date="2023-12" db="EMBL/GenBank/DDBJ databases">
        <title>Blastococcus brunescens sp. nov., an actonobacterium isolated from sandstone collected in sahara desert.</title>
        <authorList>
            <person name="Gtari M."/>
            <person name="Ghodhbane F."/>
        </authorList>
    </citation>
    <scope>NUCLEOTIDE SEQUENCE [LARGE SCALE GENOMIC DNA]</scope>
    <source>
        <strain evidence="8 9">BMG 8361</strain>
    </source>
</reference>
<dbReference type="SUPFAM" id="SSF55399">
    <property type="entry name" value="Subtilisin inhibitor"/>
    <property type="match status" value="1"/>
</dbReference>
<comment type="similarity">
    <text evidence="2">Belongs to the protease inhibitor I16 (SSI) family.</text>
</comment>
<evidence type="ECO:0000256" key="6">
    <source>
        <dbReference type="ARBA" id="ARBA00023157"/>
    </source>
</evidence>
<proteinExistence type="inferred from homology"/>
<evidence type="ECO:0000259" key="7">
    <source>
        <dbReference type="Pfam" id="PF00720"/>
    </source>
</evidence>
<feature type="domain" description="Subtilisin inhibitor" evidence="7">
    <location>
        <begin position="5"/>
        <end position="74"/>
    </location>
</feature>
<comment type="subcellular location">
    <subcellularLocation>
        <location evidence="1">Secreted</location>
    </subcellularLocation>
</comment>
<evidence type="ECO:0000256" key="1">
    <source>
        <dbReference type="ARBA" id="ARBA00004613"/>
    </source>
</evidence>
<accession>A0ABZ1B8U9</accession>
<organism evidence="8 9">
    <name type="scientific">Blastococcus brunescens</name>
    <dbReference type="NCBI Taxonomy" id="1564165"/>
    <lineage>
        <taxon>Bacteria</taxon>
        <taxon>Bacillati</taxon>
        <taxon>Actinomycetota</taxon>
        <taxon>Actinomycetes</taxon>
        <taxon>Geodermatophilales</taxon>
        <taxon>Geodermatophilaceae</taxon>
        <taxon>Blastococcus</taxon>
    </lineage>
</organism>
<gene>
    <name evidence="8" type="ORF">U6N30_12680</name>
</gene>
<evidence type="ECO:0000313" key="8">
    <source>
        <dbReference type="EMBL" id="WRL66243.1"/>
    </source>
</evidence>
<evidence type="ECO:0000313" key="9">
    <source>
        <dbReference type="Proteomes" id="UP001324287"/>
    </source>
</evidence>
<evidence type="ECO:0000256" key="4">
    <source>
        <dbReference type="ARBA" id="ARBA00022690"/>
    </source>
</evidence>
<keyword evidence="9" id="KW-1185">Reference proteome</keyword>
<dbReference type="Proteomes" id="UP001324287">
    <property type="component" value="Chromosome"/>
</dbReference>
<dbReference type="Pfam" id="PF00720">
    <property type="entry name" value="SSI"/>
    <property type="match status" value="1"/>
</dbReference>
<evidence type="ECO:0000256" key="5">
    <source>
        <dbReference type="ARBA" id="ARBA00022900"/>
    </source>
</evidence>